<accession>A0A9N9BIU3</accession>
<evidence type="ECO:0000259" key="9">
    <source>
        <dbReference type="Pfam" id="PF07985"/>
    </source>
</evidence>
<dbReference type="Pfam" id="PF07985">
    <property type="entry name" value="SRR1"/>
    <property type="match status" value="1"/>
</dbReference>
<organism evidence="10 11">
    <name type="scientific">Ambispora leptoticha</name>
    <dbReference type="NCBI Taxonomy" id="144679"/>
    <lineage>
        <taxon>Eukaryota</taxon>
        <taxon>Fungi</taxon>
        <taxon>Fungi incertae sedis</taxon>
        <taxon>Mucoromycota</taxon>
        <taxon>Glomeromycotina</taxon>
        <taxon>Glomeromycetes</taxon>
        <taxon>Archaeosporales</taxon>
        <taxon>Ambisporaceae</taxon>
        <taxon>Ambispora</taxon>
    </lineage>
</organism>
<dbReference type="Pfam" id="PF00213">
    <property type="entry name" value="OSCP"/>
    <property type="match status" value="1"/>
</dbReference>
<evidence type="ECO:0000256" key="1">
    <source>
        <dbReference type="ARBA" id="ARBA00004370"/>
    </source>
</evidence>
<dbReference type="InterPro" id="IPR026015">
    <property type="entry name" value="ATP_synth_OSCP/delta_N_sf"/>
</dbReference>
<dbReference type="PRINTS" id="PR00125">
    <property type="entry name" value="ATPASEDELTA"/>
</dbReference>
<proteinExistence type="inferred from homology"/>
<gene>
    <name evidence="10" type="ORF">ALEPTO_LOCUS6557</name>
</gene>
<keyword evidence="11" id="KW-1185">Reference proteome</keyword>
<dbReference type="HAMAP" id="MF_01416">
    <property type="entry name" value="ATP_synth_delta_bact"/>
    <property type="match status" value="1"/>
</dbReference>
<dbReference type="InterPro" id="IPR012942">
    <property type="entry name" value="SRR1-like"/>
</dbReference>
<dbReference type="Gene3D" id="1.10.520.20">
    <property type="entry name" value="N-terminal domain of the delta subunit of the F1F0-ATP synthase"/>
    <property type="match status" value="1"/>
</dbReference>
<dbReference type="SUPFAM" id="SSF47928">
    <property type="entry name" value="N-terminal domain of the delta subunit of the F1F0-ATP synthase"/>
    <property type="match status" value="1"/>
</dbReference>
<keyword evidence="5" id="KW-0375">Hydrogen ion transport</keyword>
<dbReference type="PROSITE" id="PS00389">
    <property type="entry name" value="ATPASE_DELTA"/>
    <property type="match status" value="1"/>
</dbReference>
<evidence type="ECO:0000256" key="6">
    <source>
        <dbReference type="ARBA" id="ARBA00023065"/>
    </source>
</evidence>
<sequence>MAFLNSLKFVQRVSSSSIPKLTRAYAAPAAQKVQIPITLFGIEGRYATALYGAAAKNKSLETVEAELKQVKLVVENDSKLLNFLEDPSLSPANKKEGVHKVLSKQGKISDITKNFFDVLAENGRLGKSHKIIDAYLTLMTAHRGEVPVTIISAKSLESGTLSHLEKTLNKTKLASSKKLIIKNKVDPSILGGLIIEFGTEKTIDLSVASKIAKYNKLLIEKTAQDLILDIEDKKTTLNESRFYQQLKADTIQASLSSSVRSSLVDIVCYGIGSIKDSHVYLISTISYGYLLFEMKISGSVYIYDPILTSLDFEVLVYYGIILIEENEKAKRIITQPTLFYMPHCPIGLYNNVIGANWQRYNLTNLLLIGNRLEFYAERCPSAKFKMKAPYLSSISFLK</sequence>
<dbReference type="GO" id="GO:0046933">
    <property type="term" value="F:proton-transporting ATP synthase activity, rotational mechanism"/>
    <property type="evidence" value="ECO:0007669"/>
    <property type="project" value="InterPro"/>
</dbReference>
<dbReference type="EMBL" id="CAJVPS010002321">
    <property type="protein sequence ID" value="CAG8565441.1"/>
    <property type="molecule type" value="Genomic_DNA"/>
</dbReference>
<evidence type="ECO:0000313" key="11">
    <source>
        <dbReference type="Proteomes" id="UP000789508"/>
    </source>
</evidence>
<comment type="caution">
    <text evidence="10">The sequence shown here is derived from an EMBL/GenBank/DDBJ whole genome shotgun (WGS) entry which is preliminary data.</text>
</comment>
<dbReference type="PANTHER" id="PTHR11910">
    <property type="entry name" value="ATP SYNTHASE DELTA CHAIN"/>
    <property type="match status" value="1"/>
</dbReference>
<comment type="subcellular location">
    <subcellularLocation>
        <location evidence="1">Membrane</location>
    </subcellularLocation>
</comment>
<dbReference type="OrthoDB" id="1262810at2759"/>
<name>A0A9N9BIU3_9GLOM</name>
<keyword evidence="4" id="KW-0813">Transport</keyword>
<evidence type="ECO:0000256" key="4">
    <source>
        <dbReference type="ARBA" id="ARBA00022448"/>
    </source>
</evidence>
<evidence type="ECO:0000256" key="8">
    <source>
        <dbReference type="ARBA" id="ARBA00023310"/>
    </source>
</evidence>
<reference evidence="10" key="1">
    <citation type="submission" date="2021-06" db="EMBL/GenBank/DDBJ databases">
        <authorList>
            <person name="Kallberg Y."/>
            <person name="Tangrot J."/>
            <person name="Rosling A."/>
        </authorList>
    </citation>
    <scope>NUCLEOTIDE SEQUENCE</scope>
    <source>
        <strain evidence="10">FL130A</strain>
    </source>
</reference>
<dbReference type="AlphaFoldDB" id="A0A9N9BIU3"/>
<dbReference type="InterPro" id="IPR000711">
    <property type="entry name" value="ATPase_OSCP/dsu"/>
</dbReference>
<evidence type="ECO:0000256" key="7">
    <source>
        <dbReference type="ARBA" id="ARBA00023136"/>
    </source>
</evidence>
<evidence type="ECO:0000256" key="5">
    <source>
        <dbReference type="ARBA" id="ARBA00022781"/>
    </source>
</evidence>
<dbReference type="NCBIfam" id="TIGR01145">
    <property type="entry name" value="ATP_synt_delta"/>
    <property type="match status" value="1"/>
</dbReference>
<feature type="domain" description="SRR1-like" evidence="9">
    <location>
        <begin position="257"/>
        <end position="394"/>
    </location>
</feature>
<keyword evidence="7" id="KW-0472">Membrane</keyword>
<keyword evidence="6" id="KW-0406">Ion transport</keyword>
<comment type="similarity">
    <text evidence="2">Belongs to the ATPase delta chain family.</text>
</comment>
<dbReference type="InterPro" id="IPR020781">
    <property type="entry name" value="ATPase_OSCP/d_CS"/>
</dbReference>
<evidence type="ECO:0000256" key="2">
    <source>
        <dbReference type="ARBA" id="ARBA00007046"/>
    </source>
</evidence>
<evidence type="ECO:0000313" key="10">
    <source>
        <dbReference type="EMBL" id="CAG8565441.1"/>
    </source>
</evidence>
<dbReference type="GO" id="GO:0016020">
    <property type="term" value="C:membrane"/>
    <property type="evidence" value="ECO:0007669"/>
    <property type="project" value="UniProtKB-SubCell"/>
</dbReference>
<evidence type="ECO:0000256" key="3">
    <source>
        <dbReference type="ARBA" id="ARBA00014723"/>
    </source>
</evidence>
<keyword evidence="8" id="KW-0066">ATP synthesis</keyword>
<dbReference type="Proteomes" id="UP000789508">
    <property type="component" value="Unassembled WGS sequence"/>
</dbReference>
<protein>
    <recommendedName>
        <fullName evidence="3">ATP synthase subunit 5, mitochondrial</fullName>
    </recommendedName>
</protein>